<feature type="region of interest" description="Disordered" evidence="6">
    <location>
        <begin position="152"/>
        <end position="216"/>
    </location>
</feature>
<feature type="domain" description="MucBP" evidence="9">
    <location>
        <begin position="2605"/>
        <end position="2654"/>
    </location>
</feature>
<evidence type="ECO:0000256" key="7">
    <source>
        <dbReference type="SAM" id="Phobius"/>
    </source>
</evidence>
<keyword evidence="11" id="KW-1185">Reference proteome</keyword>
<keyword evidence="7" id="KW-1133">Transmembrane helix</keyword>
<feature type="compositionally biased region" description="Low complexity" evidence="6">
    <location>
        <begin position="73"/>
        <end position="82"/>
    </location>
</feature>
<evidence type="ECO:0000259" key="9">
    <source>
        <dbReference type="Pfam" id="PF06458"/>
    </source>
</evidence>
<feature type="region of interest" description="Disordered" evidence="6">
    <location>
        <begin position="63"/>
        <end position="84"/>
    </location>
</feature>
<evidence type="ECO:0000256" key="3">
    <source>
        <dbReference type="ARBA" id="ARBA00022729"/>
    </source>
</evidence>
<organism evidence="10 11">
    <name type="scientific">Xylocopilactobacillus apicola</name>
    <dbReference type="NCBI Taxonomy" id="2932184"/>
    <lineage>
        <taxon>Bacteria</taxon>
        <taxon>Bacillati</taxon>
        <taxon>Bacillota</taxon>
        <taxon>Bacilli</taxon>
        <taxon>Lactobacillales</taxon>
        <taxon>Lactobacillaceae</taxon>
        <taxon>Xylocopilactobacillus</taxon>
    </lineage>
</organism>
<proteinExistence type="predicted"/>
<accession>A0AAU9DA96</accession>
<dbReference type="EMBL" id="AP026802">
    <property type="protein sequence ID" value="BDR59366.1"/>
    <property type="molecule type" value="Genomic_DNA"/>
</dbReference>
<dbReference type="InterPro" id="IPR019931">
    <property type="entry name" value="LPXTG_anchor"/>
</dbReference>
<evidence type="ECO:0000313" key="11">
    <source>
        <dbReference type="Proteomes" id="UP001321861"/>
    </source>
</evidence>
<keyword evidence="3" id="KW-0732">Signal</keyword>
<dbReference type="Pfam" id="PF00746">
    <property type="entry name" value="Gram_pos_anchor"/>
    <property type="match status" value="1"/>
</dbReference>
<evidence type="ECO:0000313" key="10">
    <source>
        <dbReference type="EMBL" id="BDR59366.1"/>
    </source>
</evidence>
<evidence type="ECO:0000256" key="6">
    <source>
        <dbReference type="SAM" id="MobiDB-lite"/>
    </source>
</evidence>
<feature type="domain" description="Gram-positive cocci surface proteins LPxTG" evidence="8">
    <location>
        <begin position="3304"/>
        <end position="3341"/>
    </location>
</feature>
<evidence type="ECO:0000256" key="4">
    <source>
        <dbReference type="ARBA" id="ARBA00022737"/>
    </source>
</evidence>
<protein>
    <submittedName>
        <fullName evidence="10">Uncharacterized protein</fullName>
    </submittedName>
</protein>
<keyword evidence="4" id="KW-0677">Repeat</keyword>
<dbReference type="Pfam" id="PF06458">
    <property type="entry name" value="MucBP"/>
    <property type="match status" value="2"/>
</dbReference>
<evidence type="ECO:0000259" key="8">
    <source>
        <dbReference type="Pfam" id="PF00746"/>
    </source>
</evidence>
<keyword evidence="5" id="KW-0572">Peptidoglycan-anchor</keyword>
<name>A0AAU9DA96_9LACO</name>
<feature type="compositionally biased region" description="Polar residues" evidence="6">
    <location>
        <begin position="3298"/>
        <end position="3311"/>
    </location>
</feature>
<feature type="domain" description="MucBP" evidence="9">
    <location>
        <begin position="2125"/>
        <end position="2180"/>
    </location>
</feature>
<feature type="region of interest" description="Disordered" evidence="6">
    <location>
        <begin position="3276"/>
        <end position="3311"/>
    </location>
</feature>
<gene>
    <name evidence="10" type="ORF">XA3_18070</name>
</gene>
<keyword evidence="2" id="KW-0964">Secreted</keyword>
<sequence length="3354" mass="355373">MYNVPKRKRRKRQVPKVLLYSATVLTVTSTNVLPAVSVFAESQTPTKQNEQDNSELLQQEPLAQNQDDSNEPAQSEEASSEQTANYTVIYKDENGKIININDHFSSEAGNDVSTLIANDVTKLTGNWELIDPTSSIITPVSSKTPIEVTLKQQDQPNAEQEAPETPASSNQQVEQNEAESIQEKDETPIAASASESQETKVETPAPENNQLQSQNITPKAAVSNKIAIVLNGATLETITVSGEEGSSINLNSWIPSGYALTDDYKFKADNTNQTVEILKVDDPSFVKNTIQIKDSNGTPIGAAFDVYGVVGQKINFGIFLADGYDPIDNNTVFDYSQGVRDISVKVSSSPNSQRVTNEVQFTIDGTNVGNTVEINGRLDDEMNLSQWIPSGYKTTTTPHFNDGISTQKIALEKISNASFKKNTIQFKNGNANVGSSFDVFGTSGDSINFGIFMPEGYNIPSVTFDESTSTRDISLTGNNQVTNILSFKENGNVVSTIPISGKKGTTLDITRLLPENYEIVNSGDNVVTFDDAVLNKDINIQGKIIPKNSILFVDDTTQAIVGSQEVANARYNSAITLNLPTNYLLKNDKATFAVGADQSTISVPVKKDQNHIDNYVQFKVDGNNFGEKIKVTGKLNDTITFNNNEIPSGYELDGTAPVFAADGSTVEVNLKKSAVAGNIENTVEFQDQNNTTVGGPYTVSGAKDAAINLASLIPAGYELVGTAPIFNDTNTSHIVKVKLSTPAAVTNYVQFTIDGQDQGEMHEVSGNPGSKINLSSLIPTGYELVNPTPTPTIDPNKGTIIRVAIMKAGVSVTNHVQFKIDNNNIGSAVDVTGKQGNNMNLSQYIPSGYKIVGTPVLAADNTTVDVTLQVADATAPKNTIQFVNNGVNVGSAFDVYGQNGATIQLGIFAQSYAGPALKIDTTKSSRQIDFTSGLDIVAPVSVTNHVQFKLNGNNVGAAVDVTGNQDDNMTLTQYIPSGYKIVGTPVLAADNSTVDVTLQVVNSTAPKNTIQFVDNNGANVGAPFDVYEANGAAIKVGIFTPAGKTAPSFNFDSSKTDRKININDGTDVTASVHVKNTVQFVLDGDSINSPVEVEGNSGESVNLTDLIPTGYELQSTPVYGPEGTALSAVLQKKTDPSLIKNTFTFNTLTRAQIGSAVDVYGAENETINFGIFMPNGYELSDTAPSIINSSQPRSINVRLRGGSPITTVTNHVQFKLNGNNVGSAVDVTGNQGDNMTLTQYIPSGYSIQGTPTLAADNTTVDVTLQVADATAPKNTIQFVNNGVNVGSAFDVYGQNGATIQLGIFAQSYAGPALKIDTTKTSRQIDFNSGLDIVAPISVTNHVQFKLNGNNVGAPVDVTGNQDDNMNLSQYIPSGYSIQGTPTLAADNTTVDVTLQVVNANASKNTIQFVDNNGANVGDPFAVYANDGDPIKLGIFAPAGFTVPSFNFDASKTDREIDVTTGQDITAPNSVTNHVQFKIDGNNIGDPIDITGNVNDTMNLNNYIPSGYKISTMPTIVADGSNIDVTLEVINSSAAKNTIQFVNNGANVGNPFDVYANNGDPIKLGIFAPNGFTVPSFNFDDSKTNREIDVNSGQDVVAPVSVTNHVQFKLNGNNIGAPVDVTGNQDDNMNLSQYIPSGYSIQGTPTLAADNTTVDVTLQVADATAPKNTIQFVNNGVNVGSAFDVYGQNGATIQLGIFAQSYAGPALKIDTTKTSRQIDFNSGLDIVAPVSVTNHVQFKVNGNNIGAPVDVTGSQGDNMTLTQYIPSGYSIQGTPTLAADNTTVDVTLQVADATAPKNTIQFVNNGVNVGSAFDVYGQNGVAIQLGIFAQGYAGPTLQIDTTKTNRQIDFTSGQDITTPNSVTNHIQFKINGVSVGAPVNITGAVGDNMNLSQYIPSGYNVVGTPQLGADNSNVDVSLQVADATVPKNTIQFVSNGANVGNAFDVYGQNGDVINLGIFKGSYAGPDLRIDSTKTNRQIDFSSGQDVVAPVSVTNHVQFKLNGNNIGAPVDVTGNQDDNMNLNQYIPSGYSIQGTPTLAADNTTVDVTLQVADATAPKNTIQFVNNGVNVGSAFDVYGQNGTTIQLGIFAQSYAGPALKIDTTKTNRQIDFNSGLDIVPSPVQVTKTVKFTDPDNNVLKEETVTGAKDSTKDISSLVPDNYELVNATDKDITLTDDGQAIVLQVQGKEYNNTISFVDETTQQNLGSQSVHGRYNTAITDSLQVPTGYKLQNPGIASTLKFGASNAEIKVSVVKDENHVTNQIQFTVDGANHGAPVEVSGNLNDVVDIASLMPNGYELSDPSLVVKLVANGTTQTVAIKQSTPAPNSVTNTIKFQTADGVQVGQSVTVTGLTNDIINLSSMIPTGYELVDPSAVHKIGAADETITINIKKISTAVDNYIQFTVNGTDFGSMIKVNGEPGSNINVASHLPAGYELVDPAAIVKVDSSNGKIVKIAIKKTAVAVTNTVKITDPEGNVLTHQDFTGNLDDTQDISSLLPENYEWINNSDKTVTLGTNGHVITVQVQGKEYHNELNFIDDEKQTLVGKQDITGRFNTMIDTSSLNIPAGYKLKISMSRGASGVRIGVNDAKVTVHVERDATQVSNQIQFTVNGTNLGAPATVTGKVGDPISLTSLIPNGYELVTPNSSLTFAADGTTQTVALKKKTASVNDVTNTIKFQLADGTAVGTPLTVTGQTNDVINLATMIPAGYELVNKSDVHKIGAADATLTITVQKISTAVDNYVQFTVNGTDFGTMITVNGEPNSTIDLSNKIPAGYELVDKTTHLKIDATNGKIIKVAIKGVAVKNTVNITINGQQVGSVSVSGNQFDNIDLSSFLPSGYEVASTPTLNADGTVQNVAIQKKNDSTLIEYKVNLTSTDGSINKEVKLYGKPGDPVKLGIFVPTGYTAPTNAKFGAAGVPLPIQLTKSGTPAPTMGTNYLQFTVDGVNYGDQVKVTGTIGSAIKISDFIPSGYELVDKNASASIDSSATVYKIAIKKTNAPIATTNYVQFTVNGINYGAAIKVSGNIDDVINLTSLIPSGYELATTPTTIKFGLEGTTHRVELKQTTNTQTVENYLQFTIDGQDYSIRIARTGKLGDKLDPTPWIPAGYELVDKTTPLQFQANGTVQRIALQKSTTPAKTTVTNWIQLTMDGTALGSPIKVTGTTGNPITLSSVIPAGYELVNKATTMNFGSDGDVYQVAVKKSITPTPALSTVQNYIQFTVDGKDFSSQILRTGKLGDVIDVASLVPAGYTLADKNLTYRFVEDGTIQRIALQKLAGATDPASSFNAKKAADPASKTYSDPADPASSTTRKQASLPQTGSDEIQAAALSALGVTTAGAAALWFSSRRKRLQKIRSIEHSGK</sequence>
<feature type="compositionally biased region" description="Polar residues" evidence="6">
    <location>
        <begin position="166"/>
        <end position="179"/>
    </location>
</feature>
<evidence type="ECO:0000256" key="2">
    <source>
        <dbReference type="ARBA" id="ARBA00022525"/>
    </source>
</evidence>
<reference evidence="10 11" key="1">
    <citation type="journal article" date="2023" name="Microbiol. Spectr.">
        <title>Symbiosis of Carpenter Bees with Uncharacterized Lactic Acid Bacteria Showing NAD Auxotrophy.</title>
        <authorList>
            <person name="Kawasaki S."/>
            <person name="Ozawa K."/>
            <person name="Mori T."/>
            <person name="Yamamoto A."/>
            <person name="Ito M."/>
            <person name="Ohkuma M."/>
            <person name="Sakamoto M."/>
            <person name="Matsutani M."/>
        </authorList>
    </citation>
    <scope>NUCLEOTIDE SEQUENCE [LARGE SCALE GENOMIC DNA]</scope>
    <source>
        <strain evidence="10 11">XA3</strain>
    </source>
</reference>
<dbReference type="InterPro" id="IPR009459">
    <property type="entry name" value="MucBP_dom"/>
</dbReference>
<evidence type="ECO:0000256" key="5">
    <source>
        <dbReference type="ARBA" id="ARBA00023088"/>
    </source>
</evidence>
<feature type="transmembrane region" description="Helical" evidence="7">
    <location>
        <begin position="3318"/>
        <end position="3337"/>
    </location>
</feature>
<dbReference type="KEGG" id="xap:XA3_18070"/>
<keyword evidence="1" id="KW-0134">Cell wall</keyword>
<feature type="compositionally biased region" description="Polar residues" evidence="6">
    <location>
        <begin position="206"/>
        <end position="216"/>
    </location>
</feature>
<keyword evidence="7" id="KW-0472">Membrane</keyword>
<evidence type="ECO:0000256" key="1">
    <source>
        <dbReference type="ARBA" id="ARBA00022512"/>
    </source>
</evidence>
<dbReference type="Proteomes" id="UP001321861">
    <property type="component" value="Chromosome"/>
</dbReference>
<keyword evidence="7" id="KW-0812">Transmembrane</keyword>
<dbReference type="RefSeq" id="WP_317635166.1">
    <property type="nucleotide sequence ID" value="NZ_AP026802.1"/>
</dbReference>